<feature type="transmembrane region" description="Helical" evidence="5">
    <location>
        <begin position="325"/>
        <end position="346"/>
    </location>
</feature>
<dbReference type="EMBL" id="FOQD01000009">
    <property type="protein sequence ID" value="SFI45032.1"/>
    <property type="molecule type" value="Genomic_DNA"/>
</dbReference>
<evidence type="ECO:0000256" key="1">
    <source>
        <dbReference type="ARBA" id="ARBA00004141"/>
    </source>
</evidence>
<protein>
    <submittedName>
        <fullName evidence="7">Major Facilitator Superfamily protein</fullName>
    </submittedName>
</protein>
<feature type="domain" description="Major facilitator superfamily (MFS) profile" evidence="6">
    <location>
        <begin position="1"/>
        <end position="381"/>
    </location>
</feature>
<dbReference type="InterPro" id="IPR011701">
    <property type="entry name" value="MFS"/>
</dbReference>
<evidence type="ECO:0000256" key="2">
    <source>
        <dbReference type="ARBA" id="ARBA00022692"/>
    </source>
</evidence>
<evidence type="ECO:0000313" key="7">
    <source>
        <dbReference type="EMBL" id="SFI45032.1"/>
    </source>
</evidence>
<dbReference type="Proteomes" id="UP000199518">
    <property type="component" value="Unassembled WGS sequence"/>
</dbReference>
<dbReference type="Gene3D" id="1.20.1250.20">
    <property type="entry name" value="MFS general substrate transporter like domains"/>
    <property type="match status" value="2"/>
</dbReference>
<dbReference type="InterPro" id="IPR051788">
    <property type="entry name" value="MFS_Transporter"/>
</dbReference>
<feature type="transmembrane region" description="Helical" evidence="5">
    <location>
        <begin position="100"/>
        <end position="118"/>
    </location>
</feature>
<dbReference type="PANTHER" id="PTHR23514:SF13">
    <property type="entry name" value="INNER MEMBRANE PROTEIN YBJJ"/>
    <property type="match status" value="1"/>
</dbReference>
<dbReference type="InterPro" id="IPR020846">
    <property type="entry name" value="MFS_dom"/>
</dbReference>
<feature type="transmembrane region" description="Helical" evidence="5">
    <location>
        <begin position="164"/>
        <end position="184"/>
    </location>
</feature>
<feature type="transmembrane region" description="Helical" evidence="5">
    <location>
        <begin position="358"/>
        <end position="376"/>
    </location>
</feature>
<dbReference type="GO" id="GO:0022857">
    <property type="term" value="F:transmembrane transporter activity"/>
    <property type="evidence" value="ECO:0007669"/>
    <property type="project" value="InterPro"/>
</dbReference>
<feature type="transmembrane region" description="Helical" evidence="5">
    <location>
        <begin position="204"/>
        <end position="221"/>
    </location>
</feature>
<keyword evidence="8" id="KW-1185">Reference proteome</keyword>
<feature type="transmembrane region" description="Helical" evidence="5">
    <location>
        <begin position="42"/>
        <end position="64"/>
    </location>
</feature>
<evidence type="ECO:0000313" key="8">
    <source>
        <dbReference type="Proteomes" id="UP000199518"/>
    </source>
</evidence>
<keyword evidence="2 5" id="KW-0812">Transmembrane</keyword>
<keyword evidence="3 5" id="KW-1133">Transmembrane helix</keyword>
<dbReference type="AlphaFoldDB" id="A0A1I3IAQ5"/>
<keyword evidence="4 5" id="KW-0472">Membrane</keyword>
<proteinExistence type="predicted"/>
<reference evidence="8" key="1">
    <citation type="submission" date="2016-10" db="EMBL/GenBank/DDBJ databases">
        <authorList>
            <person name="Varghese N."/>
            <person name="Submissions S."/>
        </authorList>
    </citation>
    <scope>NUCLEOTIDE SEQUENCE [LARGE SCALE GENOMIC DNA]</scope>
    <source>
        <strain evidence="8">DSM 26348</strain>
    </source>
</reference>
<dbReference type="OrthoDB" id="9809599at2"/>
<accession>A0A1I3IAQ5</accession>
<dbReference type="STRING" id="1576369.SAMN05421753_10941"/>
<evidence type="ECO:0000259" key="6">
    <source>
        <dbReference type="PROSITE" id="PS50850"/>
    </source>
</evidence>
<dbReference type="PANTHER" id="PTHR23514">
    <property type="entry name" value="BYPASS OF STOP CODON PROTEIN 6"/>
    <property type="match status" value="1"/>
</dbReference>
<evidence type="ECO:0000256" key="3">
    <source>
        <dbReference type="ARBA" id="ARBA00022989"/>
    </source>
</evidence>
<name>A0A1I3IAQ5_9PLAN</name>
<organism evidence="7 8">
    <name type="scientific">Planctomicrobium piriforme</name>
    <dbReference type="NCBI Taxonomy" id="1576369"/>
    <lineage>
        <taxon>Bacteria</taxon>
        <taxon>Pseudomonadati</taxon>
        <taxon>Planctomycetota</taxon>
        <taxon>Planctomycetia</taxon>
        <taxon>Planctomycetales</taxon>
        <taxon>Planctomycetaceae</taxon>
        <taxon>Planctomicrobium</taxon>
    </lineage>
</organism>
<gene>
    <name evidence="7" type="ORF">SAMN05421753_10941</name>
</gene>
<dbReference type="PROSITE" id="PS50850">
    <property type="entry name" value="MFS"/>
    <property type="match status" value="1"/>
</dbReference>
<dbReference type="RefSeq" id="WP_092050708.1">
    <property type="nucleotide sequence ID" value="NZ_FOQD01000009.1"/>
</dbReference>
<comment type="subcellular location">
    <subcellularLocation>
        <location evidence="1">Membrane</location>
        <topology evidence="1">Multi-pass membrane protein</topology>
    </subcellularLocation>
</comment>
<dbReference type="SUPFAM" id="SSF103473">
    <property type="entry name" value="MFS general substrate transporter"/>
    <property type="match status" value="1"/>
</dbReference>
<sequence length="389" mass="40900">MSALERPVSARWAIGTLFLLNGVVFANWAARIPAVQLQRSLANWQLGIVFGSLALGALVGMPVTGRLCARYGSDRVCRWCLTGFLASFLGLGWVPGLPGFFVLLFLFGLTHGALDVAMNAQAIEVERRYHRPIMSSFHALWSAGALLGATAGGVFAYNSWNVPAHFLAVAIFFSVLGLLISPRFLKVISDAGPAAAWQRPTRRIIGLGIVAFCVMVGEGAMGDWSTVYLQQVLGIREGLAPAGYAVFSVSMAVGRVLGDSMIQRLGPLNQLRFSGLLSMAGLATLLMSESFEWALVGFLCIGGGFATVVPIVFSAAGNSPGIDPGAGVASVSLLGYFGFLIGPPVIGAVAEVWNLPTALSMLFAASVLTILMAPLAQSRPEPAPDSTPA</sequence>
<feature type="transmembrane region" description="Helical" evidence="5">
    <location>
        <begin position="139"/>
        <end position="158"/>
    </location>
</feature>
<evidence type="ECO:0000256" key="4">
    <source>
        <dbReference type="ARBA" id="ARBA00023136"/>
    </source>
</evidence>
<dbReference type="Pfam" id="PF07690">
    <property type="entry name" value="MFS_1"/>
    <property type="match status" value="1"/>
</dbReference>
<feature type="transmembrane region" description="Helical" evidence="5">
    <location>
        <begin position="12"/>
        <end position="30"/>
    </location>
</feature>
<feature type="transmembrane region" description="Helical" evidence="5">
    <location>
        <begin position="293"/>
        <end position="313"/>
    </location>
</feature>
<evidence type="ECO:0000256" key="5">
    <source>
        <dbReference type="SAM" id="Phobius"/>
    </source>
</evidence>
<dbReference type="InterPro" id="IPR036259">
    <property type="entry name" value="MFS_trans_sf"/>
</dbReference>
<dbReference type="GO" id="GO:0016020">
    <property type="term" value="C:membrane"/>
    <property type="evidence" value="ECO:0007669"/>
    <property type="project" value="UniProtKB-SubCell"/>
</dbReference>
<dbReference type="CDD" id="cd17393">
    <property type="entry name" value="MFS_MosC_like"/>
    <property type="match status" value="1"/>
</dbReference>
<feature type="transmembrane region" description="Helical" evidence="5">
    <location>
        <begin position="241"/>
        <end position="258"/>
    </location>
</feature>